<feature type="coiled-coil region" evidence="1">
    <location>
        <begin position="972"/>
        <end position="1014"/>
    </location>
</feature>
<name>A0A7C3KGB8_9CYAN</name>
<keyword evidence="1" id="KW-0175">Coiled coil</keyword>
<keyword evidence="2" id="KW-0472">Membrane</keyword>
<dbReference type="AlphaFoldDB" id="A0A7C3KGB8"/>
<protein>
    <submittedName>
        <fullName evidence="3">MFS transporter</fullName>
    </submittedName>
</protein>
<sequence>MSQITFISMQLWSLTAQVPINPEPATPEAASVVFSGPRFFVALISGILLAFAIQLMLTNFSVAAGISYLGRSSSSKDDHSHSDDDSGGVGTTMRKISTGVGIWTLITVSIALFFACYLAVQLSLLSSVGLGAIIGLVIWAAYFSLLIWFSSSTVGSLIGSVVNTATSSFQMLLGAATAAIGGQAAKRQAVSTAEAVVDAVKHELGAGINPVSIRESIEDYVNRLRLPEFNMGQIRQDFEALLNDPEIAELAESDRLRHIDRQTFVDLVSRRTDFSKQEVNRLADLLQGVWEQTLGRTRRRDSRAELIDYLQSTQPGQLQIQELNAKLDRLLAEQRSPQSGRESDSSGGWLQNTVQTSMNSMIGLLVGRTDLSDLDLEKVLGKLQQAPAKLSEQASKTMHQIQGSSTAKQAEGPIRVDVDNYLHNTYSWQMTPERVAREFREVLYDPEADPNAVIGQLSSLNRNYFVDTLTSRGVFTQAKIQQLADQLESIRQEVLTTARTAKEREIELDLRERVEIYLTLTPIEQLYSDDTLPAFKSLIEDSDADYNTLQARLAPYNRDTLRQILSQRPEITPAEAERILTALETTRDRTLAESQSLDEQAKQRLNDVQQRLESYLRNTGKSELNPEGIKRDLQLLFNEPQLGLQALRHRAGQIDRSTIVQLLQQRQDISSEEANQIVNQVESNWNSIVYAPRNLTGAVQDNYNQVTTDLANYLRRTNLDELNPDGIQHDLKTLLSDPREGGLALRERLSKIDRETIVRLLSQREDLSRAEVEQTIDKVEAAIRKIVRSPRRLALRTQQNVVDFESSIEEYLRNTDRDELNPEGIKRDLNLLMQSPKFGLQNLGDRLSRMDRSTLIALLSQRKDMTPEEADRIVSQIESVRDQVLDQVHQVQYRIQSVIDRIFDSIRNYLNSLNRSELDYDGIKHDVRTLFDDPKAGFEALRTRLSHFDRGTLVAILSSRKDISEQDANRIIDQIESARNSVLQRAEAIQTEAQMRLEEIKRETQRQMEETRKAASAAAWWLFITALVSATTSAIGGALAANRLII</sequence>
<comment type="caution">
    <text evidence="3">The sequence shown here is derived from an EMBL/GenBank/DDBJ whole genome shotgun (WGS) entry which is preliminary data.</text>
</comment>
<feature type="transmembrane region" description="Helical" evidence="2">
    <location>
        <begin position="1018"/>
        <end position="1041"/>
    </location>
</feature>
<feature type="transmembrane region" description="Helical" evidence="2">
    <location>
        <begin position="126"/>
        <end position="149"/>
    </location>
</feature>
<feature type="coiled-coil region" evidence="1">
    <location>
        <begin position="591"/>
        <end position="618"/>
    </location>
</feature>
<feature type="transmembrane region" description="Helical" evidence="2">
    <location>
        <begin position="40"/>
        <end position="66"/>
    </location>
</feature>
<evidence type="ECO:0000313" key="3">
    <source>
        <dbReference type="EMBL" id="HFM98622.1"/>
    </source>
</evidence>
<keyword evidence="2" id="KW-0812">Transmembrane</keyword>
<gene>
    <name evidence="3" type="ORF">ENR64_12875</name>
</gene>
<evidence type="ECO:0000256" key="2">
    <source>
        <dbReference type="SAM" id="Phobius"/>
    </source>
</evidence>
<reference evidence="3" key="1">
    <citation type="journal article" date="2020" name="mSystems">
        <title>Genome- and Community-Level Interaction Insights into Carbon Utilization and Element Cycling Functions of Hydrothermarchaeota in Hydrothermal Sediment.</title>
        <authorList>
            <person name="Zhou Z."/>
            <person name="Liu Y."/>
            <person name="Xu W."/>
            <person name="Pan J."/>
            <person name="Luo Z.H."/>
            <person name="Li M."/>
        </authorList>
    </citation>
    <scope>NUCLEOTIDE SEQUENCE [LARGE SCALE GENOMIC DNA]</scope>
    <source>
        <strain evidence="3">SpSt-418</strain>
    </source>
</reference>
<keyword evidence="2" id="KW-1133">Transmembrane helix</keyword>
<feature type="transmembrane region" description="Helical" evidence="2">
    <location>
        <begin position="100"/>
        <end position="120"/>
    </location>
</feature>
<evidence type="ECO:0000256" key="1">
    <source>
        <dbReference type="SAM" id="Coils"/>
    </source>
</evidence>
<organism evidence="3">
    <name type="scientific">Oscillatoriales cyanobacterium SpSt-418</name>
    <dbReference type="NCBI Taxonomy" id="2282169"/>
    <lineage>
        <taxon>Bacteria</taxon>
        <taxon>Bacillati</taxon>
        <taxon>Cyanobacteriota</taxon>
        <taxon>Cyanophyceae</taxon>
        <taxon>Oscillatoriophycideae</taxon>
        <taxon>Oscillatoriales</taxon>
    </lineage>
</organism>
<accession>A0A7C3KGB8</accession>
<proteinExistence type="predicted"/>
<dbReference type="EMBL" id="DSRU01000184">
    <property type="protein sequence ID" value="HFM98622.1"/>
    <property type="molecule type" value="Genomic_DNA"/>
</dbReference>